<proteinExistence type="inferred from homology"/>
<dbReference type="GO" id="GO:0005548">
    <property type="term" value="F:phospholipid transporter activity"/>
    <property type="evidence" value="ECO:0007669"/>
    <property type="project" value="TreeGrafter"/>
</dbReference>
<dbReference type="InterPro" id="IPR003453">
    <property type="entry name" value="ABC_MlaE_roteobac"/>
</dbReference>
<keyword evidence="1" id="KW-1133">Transmembrane helix</keyword>
<gene>
    <name evidence="2" type="ORF">LO80_02960</name>
</gene>
<dbReference type="PANTHER" id="PTHR30188:SF3">
    <property type="entry name" value="ABC TRANSPORTER PERMEASE"/>
    <property type="match status" value="1"/>
</dbReference>
<dbReference type="KEGG" id="frf:LO80_02960"/>
<comment type="similarity">
    <text evidence="1">Belongs to the MlaE permease family.</text>
</comment>
<dbReference type="PANTHER" id="PTHR30188">
    <property type="entry name" value="ABC TRANSPORTER PERMEASE PROTEIN-RELATED"/>
    <property type="match status" value="1"/>
</dbReference>
<dbReference type="OrthoDB" id="9810518at2"/>
<feature type="transmembrane region" description="Helical" evidence="1">
    <location>
        <begin position="344"/>
        <end position="365"/>
    </location>
</feature>
<feature type="transmembrane region" description="Helical" evidence="1">
    <location>
        <begin position="159"/>
        <end position="181"/>
    </location>
</feature>
<evidence type="ECO:0000313" key="2">
    <source>
        <dbReference type="EMBL" id="AIT09036.1"/>
    </source>
</evidence>
<evidence type="ECO:0000313" key="3">
    <source>
        <dbReference type="Proteomes" id="UP000029672"/>
    </source>
</evidence>
<accession>A0A097EN93</accession>
<dbReference type="RefSeq" id="WP_040008396.1">
    <property type="nucleotide sequence ID" value="NZ_CP009574.1"/>
</dbReference>
<dbReference type="InterPro" id="IPR030802">
    <property type="entry name" value="Permease_MalE"/>
</dbReference>
<dbReference type="STRING" id="1547445.LO80_02960"/>
<organism evidence="2 3">
    <name type="scientific">Candidatus Francisella endociliophora</name>
    <dbReference type="NCBI Taxonomy" id="653937"/>
    <lineage>
        <taxon>Bacteria</taxon>
        <taxon>Pseudomonadati</taxon>
        <taxon>Pseudomonadota</taxon>
        <taxon>Gammaproteobacteria</taxon>
        <taxon>Thiotrichales</taxon>
        <taxon>Francisellaceae</taxon>
        <taxon>Francisella</taxon>
    </lineage>
</organism>
<keyword evidence="3" id="KW-1185">Reference proteome</keyword>
<dbReference type="Proteomes" id="UP000029672">
    <property type="component" value="Chromosome"/>
</dbReference>
<dbReference type="GO" id="GO:0043190">
    <property type="term" value="C:ATP-binding cassette (ABC) transporter complex"/>
    <property type="evidence" value="ECO:0007669"/>
    <property type="project" value="InterPro"/>
</dbReference>
<name>A0A097EN93_9GAMM</name>
<dbReference type="NCBIfam" id="TIGR00056">
    <property type="entry name" value="MlaE family lipid ABC transporter permease subunit"/>
    <property type="match status" value="1"/>
</dbReference>
<feature type="transmembrane region" description="Helical" evidence="1">
    <location>
        <begin position="304"/>
        <end position="323"/>
    </location>
</feature>
<sequence length="366" mass="40321">MEIQVKEDTIYFQGLMTLKEINPKQVEKKINHSKKQITKVDISQINALDTAGAYFIIRTAASLNINKEQIIINNDKNRKMIELVTKNYPTKDDEKFINKSNVVFNSIYTLGRNTNNLLSEIKTSIGFLGAVFLGYLVLIRKPYKSFFSIVLNIAYDSTIKALGIVMLLSLIIGLVLTYLPLNLMMQYGTQIFVVDMLGISSFREFAPLFTAIIIAGRSGSAFTSEIGIMKVNEEIDALQTIGEDPMQRLVLPRITALIISLPVLAAVAMIANILGGMIIADVIAGITPLQFIERLFSHVSVNHFYIGLLKTPFFALVIAGIGCHQGMSVKRDSQSVGKATTTSVVYSIFLIIVVDAIFAVALNGVA</sequence>
<dbReference type="EMBL" id="CP009574">
    <property type="protein sequence ID" value="AIT09036.1"/>
    <property type="molecule type" value="Genomic_DNA"/>
</dbReference>
<protein>
    <submittedName>
        <fullName evidence="2">ABC transporter permease</fullName>
    </submittedName>
</protein>
<reference evidence="2 3" key="1">
    <citation type="submission" date="2014-10" db="EMBL/GenBank/DDBJ databases">
        <title>Whole genome sequence of Francisella endociliophora strain FSC1006, isolated from a laboratory culture of the marine ciliate Euplotes raikovi.</title>
        <authorList>
            <person name="Granberg M."/>
            <person name="Backman S."/>
            <person name="Lundmark E."/>
            <person name="Nilsson E."/>
            <person name="Karlsson E."/>
            <person name="Thelaus J."/>
            <person name="Ohrman C."/>
            <person name="Larkeryd A."/>
            <person name="Stenberg P."/>
        </authorList>
    </citation>
    <scope>NUCLEOTIDE SEQUENCE [LARGE SCALE GENOMIC DNA]</scope>
    <source>
        <strain evidence="2 3">FSC1006</strain>
    </source>
</reference>
<comment type="subcellular location">
    <subcellularLocation>
        <location evidence="1">Cell inner membrane</location>
        <topology evidence="1">Multi-pass membrane protein</topology>
    </subcellularLocation>
</comment>
<feature type="transmembrane region" description="Helical" evidence="1">
    <location>
        <begin position="256"/>
        <end position="284"/>
    </location>
</feature>
<evidence type="ECO:0000256" key="1">
    <source>
        <dbReference type="RuleBase" id="RU362044"/>
    </source>
</evidence>
<dbReference type="AlphaFoldDB" id="A0A097EN93"/>
<dbReference type="Pfam" id="PF02405">
    <property type="entry name" value="MlaE"/>
    <property type="match status" value="1"/>
</dbReference>
<keyword evidence="1" id="KW-0812">Transmembrane</keyword>
<feature type="transmembrane region" description="Helical" evidence="1">
    <location>
        <begin position="121"/>
        <end position="139"/>
    </location>
</feature>
<dbReference type="HOGENOM" id="CLU_045686_0_0_6"/>
<keyword evidence="1" id="KW-0997">Cell inner membrane</keyword>
<keyword evidence="1" id="KW-0472">Membrane</keyword>
<keyword evidence="1" id="KW-1003">Cell membrane</keyword>
<dbReference type="eggNOG" id="COG0767">
    <property type="taxonomic scope" value="Bacteria"/>
</dbReference>